<organism evidence="3 4">
    <name type="scientific">Papilio machaon</name>
    <name type="common">Old World swallowtail butterfly</name>
    <dbReference type="NCBI Taxonomy" id="76193"/>
    <lineage>
        <taxon>Eukaryota</taxon>
        <taxon>Metazoa</taxon>
        <taxon>Ecdysozoa</taxon>
        <taxon>Arthropoda</taxon>
        <taxon>Hexapoda</taxon>
        <taxon>Insecta</taxon>
        <taxon>Pterygota</taxon>
        <taxon>Neoptera</taxon>
        <taxon>Endopterygota</taxon>
        <taxon>Lepidoptera</taxon>
        <taxon>Glossata</taxon>
        <taxon>Ditrysia</taxon>
        <taxon>Papilionoidea</taxon>
        <taxon>Papilionidae</taxon>
        <taxon>Papilioninae</taxon>
        <taxon>Papilio</taxon>
    </lineage>
</organism>
<protein>
    <submittedName>
        <fullName evidence="3">Pupal cuticle protein C1B</fullName>
    </submittedName>
</protein>
<keyword evidence="1" id="KW-0193">Cuticle</keyword>
<sequence>MSMPNAILPIKALPFLIGDISLTGFQAQLNMMLKLLIVVCAVAATNAGGLLSPVGVYGGHYGTIGAWNPYGSYPAQPAIASQQSNIYRSPLNLGQVSTFSKAVDTPFSSVRKSDVRISNPGVALAPAYQGIAAPLVTHYGVGAPLAAPVAKVAGGLLGVAYSAAPAVSHMSYTNGLGLAYSW</sequence>
<evidence type="ECO:0000313" key="4">
    <source>
        <dbReference type="Proteomes" id="UP000053240"/>
    </source>
</evidence>
<keyword evidence="2" id="KW-0677">Repeat</keyword>
<dbReference type="Proteomes" id="UP000053240">
    <property type="component" value="Unassembled WGS sequence"/>
</dbReference>
<dbReference type="PANTHER" id="PTHR39068">
    <property type="entry name" value="LARVAL/PUPAL CUTICLE PROTEIN H1C-LIKE PROTEIN-RELATED"/>
    <property type="match status" value="1"/>
</dbReference>
<name>A0A194RQY4_PAPMA</name>
<evidence type="ECO:0000256" key="1">
    <source>
        <dbReference type="ARBA" id="ARBA00022460"/>
    </source>
</evidence>
<reference evidence="3 4" key="1">
    <citation type="journal article" date="2015" name="Nat. Commun.">
        <title>Outbred genome sequencing and CRISPR/Cas9 gene editing in butterflies.</title>
        <authorList>
            <person name="Li X."/>
            <person name="Fan D."/>
            <person name="Zhang W."/>
            <person name="Liu G."/>
            <person name="Zhang L."/>
            <person name="Zhao L."/>
            <person name="Fang X."/>
            <person name="Chen L."/>
            <person name="Dong Y."/>
            <person name="Chen Y."/>
            <person name="Ding Y."/>
            <person name="Zhao R."/>
            <person name="Feng M."/>
            <person name="Zhu Y."/>
            <person name="Feng Y."/>
            <person name="Jiang X."/>
            <person name="Zhu D."/>
            <person name="Xiang H."/>
            <person name="Feng X."/>
            <person name="Li S."/>
            <person name="Wang J."/>
            <person name="Zhang G."/>
            <person name="Kronforst M.R."/>
            <person name="Wang W."/>
        </authorList>
    </citation>
    <scope>NUCLEOTIDE SEQUENCE [LARGE SCALE GENOMIC DNA]</scope>
    <source>
        <strain evidence="3">Ya'a_city_454_Pm</strain>
        <tissue evidence="3">Whole body</tissue>
    </source>
</reference>
<evidence type="ECO:0000256" key="2">
    <source>
        <dbReference type="ARBA" id="ARBA00022737"/>
    </source>
</evidence>
<dbReference type="EMBL" id="KQ459833">
    <property type="protein sequence ID" value="KPJ19809.1"/>
    <property type="molecule type" value="Genomic_DNA"/>
</dbReference>
<accession>A0A194RQY4</accession>
<dbReference type="STRING" id="76193.A0A194RQY4"/>
<proteinExistence type="predicted"/>
<dbReference type="PANTHER" id="PTHR39068:SF5">
    <property type="entry name" value="PUPAL CUTICLE PROTEIN C1B-LIKE PROTEIN"/>
    <property type="match status" value="1"/>
</dbReference>
<gene>
    <name evidence="3" type="ORF">RR48_07408</name>
</gene>
<dbReference type="Pfam" id="PF11018">
    <property type="entry name" value="Cuticle_3"/>
    <property type="match status" value="1"/>
</dbReference>
<dbReference type="AlphaFoldDB" id="A0A194RQY4"/>
<evidence type="ECO:0000313" key="3">
    <source>
        <dbReference type="EMBL" id="KPJ19809.1"/>
    </source>
</evidence>
<dbReference type="GO" id="GO:0042302">
    <property type="term" value="F:structural constituent of cuticle"/>
    <property type="evidence" value="ECO:0007669"/>
    <property type="project" value="UniProtKB-KW"/>
</dbReference>
<dbReference type="InParanoid" id="A0A194RQY4"/>
<keyword evidence="4" id="KW-1185">Reference proteome</keyword>
<dbReference type="InterPro" id="IPR022727">
    <property type="entry name" value="Cuticle_C1"/>
</dbReference>